<comment type="caution">
    <text evidence="1">The sequence shown here is derived from an EMBL/GenBank/DDBJ whole genome shotgun (WGS) entry which is preliminary data.</text>
</comment>
<name>A0A7V7YJ93_9GAMM</name>
<proteinExistence type="predicted"/>
<evidence type="ECO:0000313" key="2">
    <source>
        <dbReference type="Proteomes" id="UP000449004"/>
    </source>
</evidence>
<dbReference type="EMBL" id="WELC01000003">
    <property type="protein sequence ID" value="KAB7632181.1"/>
    <property type="molecule type" value="Genomic_DNA"/>
</dbReference>
<reference evidence="1 2" key="1">
    <citation type="submission" date="2019-10" db="EMBL/GenBank/DDBJ databases">
        <title>Halotolerant bacteria associated to Saharan-endemic halophytes Stipa tenacissima L. and Atriplex halimus L mitigate salt stress and promote growth of tomato plants.</title>
        <authorList>
            <person name="Dif G."/>
        </authorList>
    </citation>
    <scope>NUCLEOTIDE SEQUENCE [LARGE SCALE GENOMIC DNA]</scope>
    <source>
        <strain evidence="1 2">IS26</strain>
    </source>
</reference>
<dbReference type="RefSeq" id="WP_152151129.1">
    <property type="nucleotide sequence ID" value="NZ_WELC01000003.1"/>
</dbReference>
<organism evidence="1 2">
    <name type="scientific">Stenotrophomonas rhizophila</name>
    <dbReference type="NCBI Taxonomy" id="216778"/>
    <lineage>
        <taxon>Bacteria</taxon>
        <taxon>Pseudomonadati</taxon>
        <taxon>Pseudomonadota</taxon>
        <taxon>Gammaproteobacteria</taxon>
        <taxon>Lysobacterales</taxon>
        <taxon>Lysobacteraceae</taxon>
        <taxon>Stenotrophomonas</taxon>
    </lineage>
</organism>
<evidence type="ECO:0000313" key="1">
    <source>
        <dbReference type="EMBL" id="KAB7632181.1"/>
    </source>
</evidence>
<protein>
    <submittedName>
        <fullName evidence="1">Uncharacterized protein</fullName>
    </submittedName>
</protein>
<sequence length="293" mass="33160">MIARGENNKSYTELDIAKAKELAEMRSTVLRNEQQQIVVPVNHPTSKHFRVIGSAPAERLLGDAHNSTHNKCIIYLKRMLEKSGDAFQIVTLVPTFSAYIHPKSGRVAAKKNEKKRYDFQPIFKSRAGSDYKWFTGSDARVRYPDGSYIESDLCGKATSSFCASHSQPDIVLEVIRKHPPDFATFEKLLELSRNNTFVLFFIIPEDDVESQMNRAWPIPQLDLRVSFYLKDGLFYESGIHIPETGATRLEAYAQLVTGVLDSTKKEVLSIQKYEARRNSAQTTLDSAAVHKKT</sequence>
<dbReference type="Proteomes" id="UP000449004">
    <property type="component" value="Unassembled WGS sequence"/>
</dbReference>
<dbReference type="AlphaFoldDB" id="A0A7V7YJ93"/>
<accession>A0A7V7YJ93</accession>
<gene>
    <name evidence="1" type="ORF">F9K92_02855</name>
</gene>